<keyword evidence="6" id="KW-0547">Nucleotide-binding</keyword>
<keyword evidence="4" id="KW-1003">Cell membrane</keyword>
<keyword evidence="13" id="KW-1185">Reference proteome</keyword>
<organism evidence="12 13">
    <name type="scientific">Catenuloplanes atrovinosus</name>
    <dbReference type="NCBI Taxonomy" id="137266"/>
    <lineage>
        <taxon>Bacteria</taxon>
        <taxon>Bacillati</taxon>
        <taxon>Actinomycetota</taxon>
        <taxon>Actinomycetes</taxon>
        <taxon>Micromonosporales</taxon>
        <taxon>Micromonosporaceae</taxon>
        <taxon>Catenuloplanes</taxon>
    </lineage>
</organism>
<proteinExistence type="inferred from homology"/>
<accession>A0AAE4C9J7</accession>
<evidence type="ECO:0000256" key="4">
    <source>
        <dbReference type="ARBA" id="ARBA00022475"/>
    </source>
</evidence>
<evidence type="ECO:0000256" key="6">
    <source>
        <dbReference type="ARBA" id="ARBA00022741"/>
    </source>
</evidence>
<evidence type="ECO:0000256" key="9">
    <source>
        <dbReference type="ARBA" id="ARBA00023136"/>
    </source>
</evidence>
<evidence type="ECO:0000313" key="12">
    <source>
        <dbReference type="EMBL" id="MDR7275892.1"/>
    </source>
</evidence>
<evidence type="ECO:0000256" key="7">
    <source>
        <dbReference type="ARBA" id="ARBA00022840"/>
    </source>
</evidence>
<name>A0AAE4C9J7_9ACTN</name>
<evidence type="ECO:0000256" key="1">
    <source>
        <dbReference type="ARBA" id="ARBA00004202"/>
    </source>
</evidence>
<dbReference type="RefSeq" id="WP_310367433.1">
    <property type="nucleotide sequence ID" value="NZ_JAVDYB010000001.1"/>
</dbReference>
<gene>
    <name evidence="12" type="ORF">J2S41_002670</name>
</gene>
<dbReference type="SUPFAM" id="SSF52540">
    <property type="entry name" value="P-loop containing nucleoside triphosphate hydrolases"/>
    <property type="match status" value="1"/>
</dbReference>
<evidence type="ECO:0000256" key="5">
    <source>
        <dbReference type="ARBA" id="ARBA00022519"/>
    </source>
</evidence>
<evidence type="ECO:0000256" key="2">
    <source>
        <dbReference type="ARBA" id="ARBA00005417"/>
    </source>
</evidence>
<dbReference type="GO" id="GO:0016887">
    <property type="term" value="F:ATP hydrolysis activity"/>
    <property type="evidence" value="ECO:0007669"/>
    <property type="project" value="InterPro"/>
</dbReference>
<dbReference type="PANTHER" id="PTHR43297:SF14">
    <property type="entry name" value="ATPASE AAA-TYPE CORE DOMAIN-CONTAINING PROTEIN"/>
    <property type="match status" value="1"/>
</dbReference>
<sequence length="269" mass="28452">MLSVRQVTVTFGEDQFALCEVAFDLPAGAILGVAGEPGSGRTTLTRVLTGELTDFTGRLTLRPRDGGPEITLRPGTPRPSRWERLAAASPRVLDADTPALTPRQRHADVLVIDDAPPSAEAIGRLARLRDRHGFAVVVTCTDPAALRGVADEVAVLYGGRLVEHGRAEDVWAGPHHPHTIDLFGGAGTGPSRPAGTPGCPYRHRCAYRMTVCDDTDPALDLVTVGSGGTTMAACLQYEREAPDPALLAASGRAVGPRGYASPRDVQPRK</sequence>
<keyword evidence="7" id="KW-0067">ATP-binding</keyword>
<dbReference type="InterPro" id="IPR050388">
    <property type="entry name" value="ABC_Ni/Peptide_Import"/>
</dbReference>
<comment type="similarity">
    <text evidence="2">Belongs to the ABC transporter superfamily.</text>
</comment>
<dbReference type="GO" id="GO:0005524">
    <property type="term" value="F:ATP binding"/>
    <property type="evidence" value="ECO:0007669"/>
    <property type="project" value="UniProtKB-KW"/>
</dbReference>
<comment type="subcellular location">
    <subcellularLocation>
        <location evidence="1">Cell membrane</location>
        <topology evidence="1">Peripheral membrane protein</topology>
    </subcellularLocation>
</comment>
<feature type="region of interest" description="Disordered" evidence="10">
    <location>
        <begin position="248"/>
        <end position="269"/>
    </location>
</feature>
<keyword evidence="5" id="KW-0997">Cell inner membrane</keyword>
<protein>
    <submittedName>
        <fullName evidence="12">ABC-type oligopeptide transport system ATPase subunit</fullName>
    </submittedName>
</protein>
<dbReference type="Gene3D" id="3.40.50.300">
    <property type="entry name" value="P-loop containing nucleotide triphosphate hydrolases"/>
    <property type="match status" value="2"/>
</dbReference>
<keyword evidence="8" id="KW-1278">Translocase</keyword>
<keyword evidence="9" id="KW-0472">Membrane</keyword>
<dbReference type="AlphaFoldDB" id="A0AAE4C9J7"/>
<feature type="domain" description="AAA+ ATPase" evidence="11">
    <location>
        <begin position="27"/>
        <end position="160"/>
    </location>
</feature>
<dbReference type="InterPro" id="IPR003593">
    <property type="entry name" value="AAA+_ATPase"/>
</dbReference>
<dbReference type="SMART" id="SM00382">
    <property type="entry name" value="AAA"/>
    <property type="match status" value="1"/>
</dbReference>
<keyword evidence="3" id="KW-0813">Transport</keyword>
<dbReference type="GO" id="GO:0005886">
    <property type="term" value="C:plasma membrane"/>
    <property type="evidence" value="ECO:0007669"/>
    <property type="project" value="UniProtKB-SubCell"/>
</dbReference>
<dbReference type="Proteomes" id="UP001183643">
    <property type="component" value="Unassembled WGS sequence"/>
</dbReference>
<reference evidence="12" key="1">
    <citation type="submission" date="2023-07" db="EMBL/GenBank/DDBJ databases">
        <title>Sequencing the genomes of 1000 actinobacteria strains.</title>
        <authorList>
            <person name="Klenk H.-P."/>
        </authorList>
    </citation>
    <scope>NUCLEOTIDE SEQUENCE</scope>
    <source>
        <strain evidence="12">DSM 44707</strain>
    </source>
</reference>
<evidence type="ECO:0000259" key="11">
    <source>
        <dbReference type="SMART" id="SM00382"/>
    </source>
</evidence>
<evidence type="ECO:0000256" key="3">
    <source>
        <dbReference type="ARBA" id="ARBA00022448"/>
    </source>
</evidence>
<evidence type="ECO:0000313" key="13">
    <source>
        <dbReference type="Proteomes" id="UP001183643"/>
    </source>
</evidence>
<dbReference type="InterPro" id="IPR003439">
    <property type="entry name" value="ABC_transporter-like_ATP-bd"/>
</dbReference>
<evidence type="ECO:0000256" key="8">
    <source>
        <dbReference type="ARBA" id="ARBA00022967"/>
    </source>
</evidence>
<evidence type="ECO:0000256" key="10">
    <source>
        <dbReference type="SAM" id="MobiDB-lite"/>
    </source>
</evidence>
<dbReference type="Pfam" id="PF00005">
    <property type="entry name" value="ABC_tran"/>
    <property type="match status" value="1"/>
</dbReference>
<dbReference type="InterPro" id="IPR027417">
    <property type="entry name" value="P-loop_NTPase"/>
</dbReference>
<dbReference type="EMBL" id="JAVDYB010000001">
    <property type="protein sequence ID" value="MDR7275892.1"/>
    <property type="molecule type" value="Genomic_DNA"/>
</dbReference>
<comment type="caution">
    <text evidence="12">The sequence shown here is derived from an EMBL/GenBank/DDBJ whole genome shotgun (WGS) entry which is preliminary data.</text>
</comment>
<dbReference type="PANTHER" id="PTHR43297">
    <property type="entry name" value="OLIGOPEPTIDE TRANSPORT ATP-BINDING PROTEIN APPD"/>
    <property type="match status" value="1"/>
</dbReference>